<dbReference type="PROSITE" id="PS50943">
    <property type="entry name" value="HTH_CROC1"/>
    <property type="match status" value="1"/>
</dbReference>
<dbReference type="CDD" id="cd00093">
    <property type="entry name" value="HTH_XRE"/>
    <property type="match status" value="1"/>
</dbReference>
<keyword evidence="4" id="KW-1185">Reference proteome</keyword>
<sequence>MTTMTENQWYSGLLHDEGPSFNPARLTSARERRGLTKQGLAELCNVSRRTVTAWESGQVDSPPVEQIAEALSLPQSFFISDDPPQVNEEWVTFRALSSMTARQLRRVLAVSSMAIELSGWIDKHYGTPIADLPDVADPSDVPPAVVAEQLRSTWGLHQKPIKSILALLERRGVRVFSLPAADREIDAFSFKYEGRPFVFLNTSKTAERTRFDLAHELGHLVLHEATSMNLSRQIEQEAHDFAASFLVPADGLYAQVVGKLRLDDVFQLKKYWKVSALAMVERLYRLEFISEWNRRQWLIELSERGYRTDEPDGIQAEPSKFLTDLFKLAREDGWTSRVIADHLRESEQDLDALVFGLAMAAVPGGGQKSPAVTGHLKVVK</sequence>
<proteinExistence type="inferred from homology"/>
<reference evidence="3" key="1">
    <citation type="submission" date="2021-04" db="EMBL/GenBank/DDBJ databases">
        <title>Genome seq and assembly of Streptomyces sp. RG38.</title>
        <authorList>
            <person name="Chhetri G."/>
        </authorList>
    </citation>
    <scope>NUCLEOTIDE SEQUENCE</scope>
    <source>
        <strain evidence="3">RG38</strain>
    </source>
</reference>
<protein>
    <submittedName>
        <fullName evidence="3">ImmA/IrrE family metallo-endopeptidase</fullName>
    </submittedName>
</protein>
<evidence type="ECO:0000259" key="2">
    <source>
        <dbReference type="PROSITE" id="PS50943"/>
    </source>
</evidence>
<dbReference type="GO" id="GO:0003677">
    <property type="term" value="F:DNA binding"/>
    <property type="evidence" value="ECO:0007669"/>
    <property type="project" value="InterPro"/>
</dbReference>
<name>A0A941B3Z9_9ACTN</name>
<dbReference type="AlphaFoldDB" id="A0A941B3Z9"/>
<dbReference type="RefSeq" id="WP_210876607.1">
    <property type="nucleotide sequence ID" value="NZ_JAGPNL010000013.1"/>
</dbReference>
<dbReference type="Pfam" id="PF06114">
    <property type="entry name" value="Peptidase_M78"/>
    <property type="match status" value="1"/>
</dbReference>
<dbReference type="EMBL" id="JAGPNL010000013">
    <property type="protein sequence ID" value="MBQ0830846.1"/>
    <property type="molecule type" value="Genomic_DNA"/>
</dbReference>
<comment type="similarity">
    <text evidence="1">Belongs to the short-chain fatty acyl-CoA assimilation regulator (ScfR) family.</text>
</comment>
<evidence type="ECO:0000313" key="3">
    <source>
        <dbReference type="EMBL" id="MBQ0830846.1"/>
    </source>
</evidence>
<dbReference type="Pfam" id="PF13560">
    <property type="entry name" value="HTH_31"/>
    <property type="match status" value="1"/>
</dbReference>
<dbReference type="PANTHER" id="PTHR43236:SF1">
    <property type="entry name" value="BLL7220 PROTEIN"/>
    <property type="match status" value="1"/>
</dbReference>
<dbReference type="SUPFAM" id="SSF47413">
    <property type="entry name" value="lambda repressor-like DNA-binding domains"/>
    <property type="match status" value="1"/>
</dbReference>
<dbReference type="Gene3D" id="1.10.260.40">
    <property type="entry name" value="lambda repressor-like DNA-binding domains"/>
    <property type="match status" value="1"/>
</dbReference>
<dbReference type="Proteomes" id="UP000677875">
    <property type="component" value="Unassembled WGS sequence"/>
</dbReference>
<dbReference type="InterPro" id="IPR010359">
    <property type="entry name" value="IrrE_HExxH"/>
</dbReference>
<dbReference type="InterPro" id="IPR010982">
    <property type="entry name" value="Lambda_DNA-bd_dom_sf"/>
</dbReference>
<accession>A0A941B3Z9</accession>
<organism evidence="3 4">
    <name type="scientific">Streptomyces tagetis</name>
    <dbReference type="NCBI Taxonomy" id="2820809"/>
    <lineage>
        <taxon>Bacteria</taxon>
        <taxon>Bacillati</taxon>
        <taxon>Actinomycetota</taxon>
        <taxon>Actinomycetes</taxon>
        <taxon>Kitasatosporales</taxon>
        <taxon>Streptomycetaceae</taxon>
        <taxon>Streptomyces</taxon>
    </lineage>
</organism>
<comment type="caution">
    <text evidence="3">The sequence shown here is derived from an EMBL/GenBank/DDBJ whole genome shotgun (WGS) entry which is preliminary data.</text>
</comment>
<gene>
    <name evidence="3" type="ORF">J5Y05_30835</name>
</gene>
<dbReference type="InterPro" id="IPR052345">
    <property type="entry name" value="Rad_response_metalloprotease"/>
</dbReference>
<dbReference type="InterPro" id="IPR001387">
    <property type="entry name" value="Cro/C1-type_HTH"/>
</dbReference>
<dbReference type="SMART" id="SM00530">
    <property type="entry name" value="HTH_XRE"/>
    <property type="match status" value="1"/>
</dbReference>
<evidence type="ECO:0000313" key="4">
    <source>
        <dbReference type="Proteomes" id="UP000677875"/>
    </source>
</evidence>
<dbReference type="PANTHER" id="PTHR43236">
    <property type="entry name" value="ANTITOXIN HIGA1"/>
    <property type="match status" value="1"/>
</dbReference>
<dbReference type="Gene3D" id="1.10.10.2910">
    <property type="match status" value="1"/>
</dbReference>
<feature type="domain" description="HTH cro/C1-type" evidence="2">
    <location>
        <begin position="26"/>
        <end position="78"/>
    </location>
</feature>
<evidence type="ECO:0000256" key="1">
    <source>
        <dbReference type="ARBA" id="ARBA00007227"/>
    </source>
</evidence>